<dbReference type="EMBL" id="SBJO01000104">
    <property type="protein sequence ID" value="KAF9763066.1"/>
    <property type="molecule type" value="Genomic_DNA"/>
</dbReference>
<accession>A0A9P6GZV7</accession>
<proteinExistence type="predicted"/>
<keyword evidence="2" id="KW-1185">Reference proteome</keyword>
<dbReference type="AlphaFoldDB" id="A0A9P6GZV7"/>
<comment type="caution">
    <text evidence="1">The sequence shown here is derived from an EMBL/GenBank/DDBJ whole genome shotgun (WGS) entry which is preliminary data.</text>
</comment>
<evidence type="ECO:0000313" key="2">
    <source>
        <dbReference type="Proteomes" id="UP000740883"/>
    </source>
</evidence>
<reference evidence="1 2" key="1">
    <citation type="journal article" date="2020" name="Genome Biol. Evol.">
        <title>Comparative genomics of strictly vertically transmitted, feminizing microsporidia endosymbionts of amphipod crustaceans.</title>
        <authorList>
            <person name="Cormier A."/>
            <person name="Chebbi M.A."/>
            <person name="Giraud I."/>
            <person name="Wattier R."/>
            <person name="Teixeira M."/>
            <person name="Gilbert C."/>
            <person name="Rigaud T."/>
            <person name="Cordaux R."/>
        </authorList>
    </citation>
    <scope>NUCLEOTIDE SEQUENCE [LARGE SCALE GENOMIC DNA]</scope>
    <source>
        <strain evidence="1 2">Ou3-Ou53</strain>
    </source>
</reference>
<gene>
    <name evidence="1" type="ORF">NGRA_1534</name>
</gene>
<name>A0A9P6GZV7_9MICR</name>
<dbReference type="Proteomes" id="UP000740883">
    <property type="component" value="Unassembled WGS sequence"/>
</dbReference>
<organism evidence="1 2">
    <name type="scientific">Nosema granulosis</name>
    <dbReference type="NCBI Taxonomy" id="83296"/>
    <lineage>
        <taxon>Eukaryota</taxon>
        <taxon>Fungi</taxon>
        <taxon>Fungi incertae sedis</taxon>
        <taxon>Microsporidia</taxon>
        <taxon>Nosematidae</taxon>
        <taxon>Nosema</taxon>
    </lineage>
</organism>
<sequence>MRKIKKITDFGRISWIEALERAVLAMNLSFYRAIGTSPYILRFGTSYMTQVDSEFASQVDQATKNERLAKRDKIFCKYKKSIVKGTRDIKDNFSVGESTYIYKKPQKGKFK</sequence>
<evidence type="ECO:0000313" key="1">
    <source>
        <dbReference type="EMBL" id="KAF9763066.1"/>
    </source>
</evidence>
<protein>
    <submittedName>
        <fullName evidence="1">Uncharacterized protein</fullName>
    </submittedName>
</protein>